<dbReference type="InterPro" id="IPR010982">
    <property type="entry name" value="Lambda_DNA-bd_dom_sf"/>
</dbReference>
<dbReference type="SMART" id="SM00352">
    <property type="entry name" value="POU"/>
    <property type="match status" value="1"/>
</dbReference>
<dbReference type="InParanoid" id="A0A4W3K0Z7"/>
<evidence type="ECO:0000256" key="2">
    <source>
        <dbReference type="ARBA" id="ARBA00023015"/>
    </source>
</evidence>
<dbReference type="PROSITE" id="PS00465">
    <property type="entry name" value="POU_2"/>
    <property type="match status" value="1"/>
</dbReference>
<dbReference type="Gene3D" id="1.10.260.40">
    <property type="entry name" value="lambda repressor-like DNA-binding domains"/>
    <property type="match status" value="1"/>
</dbReference>
<feature type="DNA-binding region" description="Homeobox" evidence="8">
    <location>
        <begin position="505"/>
        <end position="564"/>
    </location>
</feature>
<reference evidence="14" key="5">
    <citation type="submission" date="2025-09" db="UniProtKB">
        <authorList>
            <consortium name="Ensembl"/>
        </authorList>
    </citation>
    <scope>IDENTIFICATION</scope>
</reference>
<feature type="domain" description="Homeobox" evidence="12">
    <location>
        <begin position="503"/>
        <end position="563"/>
    </location>
</feature>
<organism evidence="14 15">
    <name type="scientific">Callorhinchus milii</name>
    <name type="common">Ghost shark</name>
    <dbReference type="NCBI Taxonomy" id="7868"/>
    <lineage>
        <taxon>Eukaryota</taxon>
        <taxon>Metazoa</taxon>
        <taxon>Chordata</taxon>
        <taxon>Craniata</taxon>
        <taxon>Vertebrata</taxon>
        <taxon>Chondrichthyes</taxon>
        <taxon>Holocephali</taxon>
        <taxon>Chimaeriformes</taxon>
        <taxon>Callorhinchidae</taxon>
        <taxon>Callorhinchus</taxon>
    </lineage>
</organism>
<comment type="similarity">
    <text evidence="7">Belongs to the POU transcription factor family. Class-6 subfamily.</text>
</comment>
<keyword evidence="6 8" id="KW-0539">Nucleus</keyword>
<dbReference type="PANTHER" id="PTHR11636">
    <property type="entry name" value="POU DOMAIN"/>
    <property type="match status" value="1"/>
</dbReference>
<evidence type="ECO:0000256" key="11">
    <source>
        <dbReference type="SAM" id="MobiDB-lite"/>
    </source>
</evidence>
<feature type="region of interest" description="Disordered" evidence="11">
    <location>
        <begin position="1"/>
        <end position="64"/>
    </location>
</feature>
<dbReference type="PRINTS" id="PR00028">
    <property type="entry name" value="POUDOMAIN"/>
</dbReference>
<evidence type="ECO:0000256" key="7">
    <source>
        <dbReference type="ARBA" id="ARBA00061425"/>
    </source>
</evidence>
<feature type="region of interest" description="Disordered" evidence="11">
    <location>
        <begin position="376"/>
        <end position="407"/>
    </location>
</feature>
<dbReference type="PROSITE" id="PS00035">
    <property type="entry name" value="POU_1"/>
    <property type="match status" value="1"/>
</dbReference>
<dbReference type="PROSITE" id="PS50071">
    <property type="entry name" value="HOMEOBOX_2"/>
    <property type="match status" value="1"/>
</dbReference>
<dbReference type="FunFam" id="1.10.10.60:FF:000051">
    <property type="entry name" value="POU domain protein"/>
    <property type="match status" value="1"/>
</dbReference>
<dbReference type="STRING" id="7868.ENSCMIP00000044233"/>
<dbReference type="SUPFAM" id="SSF47413">
    <property type="entry name" value="lambda repressor-like DNA-binding domains"/>
    <property type="match status" value="1"/>
</dbReference>
<reference evidence="15" key="1">
    <citation type="journal article" date="2006" name="Science">
        <title>Ancient noncoding elements conserved in the human genome.</title>
        <authorList>
            <person name="Venkatesh B."/>
            <person name="Kirkness E.F."/>
            <person name="Loh Y.H."/>
            <person name="Halpern A.L."/>
            <person name="Lee A.P."/>
            <person name="Johnson J."/>
            <person name="Dandona N."/>
            <person name="Viswanathan L.D."/>
            <person name="Tay A."/>
            <person name="Venter J.C."/>
            <person name="Strausberg R.L."/>
            <person name="Brenner S."/>
        </authorList>
    </citation>
    <scope>NUCLEOTIDE SEQUENCE [LARGE SCALE GENOMIC DNA]</scope>
</reference>
<sequence length="585" mass="60389">MSGQGTRSSQEEMPSKAADDAGLQGNALCAAPATSEGKHGSSGNVEAPGVASDPAPENQGAGPIGQAEAITPVAAVPVAVTPANEVQTSQQPQAQLSAPNSTAAMPQILAAEGLAAVVMTSTGAVSLNQPLLIPLNMAGQVTGHQGLVLTIPTASLATVSGLTTPTTAGGILKLPLANIQAASAFQPAQVQHGLQPLTALPSLATPLVTAKQSELQPQVTSIQPIQGLALNPTILSSQTPLMGSLAATSVIASALPGLQGITNQIITNAQGQVIGTLPFVLNPAVTPVTLSAQSLQVQSLSPQVLLTSQGQVIATVISNPFMSVLGSSPGVPASSAKTAQQVQTPQTAAPVTQPSVTPAATTATLTPSAAVVMPVAAPTPGEPLSPPINTPSTASVGQLVSKPQNAPTEVDGINLEEIREFAKNFKIRRLSLGLTQTQVGQALSAAEGPAYSQSAICRFEKLDITPKSAQKIKPVLERWLTEAEVRHRAGIQNLTEFVGSEPSKKRKRRTSFTPQALETLNVHFEKNTHPTGQEMTQIAEQLNYEREVVRVWFCNKRQTLKNTVKRLQQNDSGLLAPLTDSTGTG</sequence>
<dbReference type="GeneTree" id="ENSGT00940000160106"/>
<dbReference type="InterPro" id="IPR009057">
    <property type="entry name" value="Homeodomain-like_sf"/>
</dbReference>
<dbReference type="InterPro" id="IPR001356">
    <property type="entry name" value="HD"/>
</dbReference>
<reference evidence="14" key="4">
    <citation type="submission" date="2025-08" db="UniProtKB">
        <authorList>
            <consortium name="Ensembl"/>
        </authorList>
    </citation>
    <scope>IDENTIFICATION</scope>
</reference>
<evidence type="ECO:0000256" key="10">
    <source>
        <dbReference type="RuleBase" id="RU361194"/>
    </source>
</evidence>
<feature type="compositionally biased region" description="Low complexity" evidence="11">
    <location>
        <begin position="338"/>
        <end position="358"/>
    </location>
</feature>
<evidence type="ECO:0000313" key="14">
    <source>
        <dbReference type="Ensembl" id="ENSCMIP00000044233.1"/>
    </source>
</evidence>
<dbReference type="InterPro" id="IPR013847">
    <property type="entry name" value="POU"/>
</dbReference>
<dbReference type="Pfam" id="PF00046">
    <property type="entry name" value="Homeodomain"/>
    <property type="match status" value="1"/>
</dbReference>
<protein>
    <recommendedName>
        <fullName evidence="10">POU domain protein</fullName>
    </recommendedName>
</protein>
<feature type="compositionally biased region" description="Basic and acidic residues" evidence="11">
    <location>
        <begin position="9"/>
        <end position="19"/>
    </location>
</feature>
<dbReference type="CDD" id="cd00086">
    <property type="entry name" value="homeodomain"/>
    <property type="match status" value="1"/>
</dbReference>
<keyword evidence="15" id="KW-1185">Reference proteome</keyword>
<evidence type="ECO:0000256" key="4">
    <source>
        <dbReference type="ARBA" id="ARBA00023155"/>
    </source>
</evidence>
<keyword evidence="5 10" id="KW-0804">Transcription</keyword>
<feature type="compositionally biased region" description="Pro residues" evidence="11">
    <location>
        <begin position="380"/>
        <end position="389"/>
    </location>
</feature>
<dbReference type="GO" id="GO:0000981">
    <property type="term" value="F:DNA-binding transcription factor activity, RNA polymerase II-specific"/>
    <property type="evidence" value="ECO:0007669"/>
    <property type="project" value="TreeGrafter"/>
</dbReference>
<evidence type="ECO:0000256" key="3">
    <source>
        <dbReference type="ARBA" id="ARBA00023125"/>
    </source>
</evidence>
<dbReference type="Ensembl" id="ENSCMIT00000044868.1">
    <property type="protein sequence ID" value="ENSCMIP00000044233.1"/>
    <property type="gene ID" value="ENSCMIG00000018322.1"/>
</dbReference>
<dbReference type="InterPro" id="IPR050255">
    <property type="entry name" value="POU_domain_TF"/>
</dbReference>
<evidence type="ECO:0000256" key="8">
    <source>
        <dbReference type="PROSITE-ProRule" id="PRU00108"/>
    </source>
</evidence>
<feature type="region of interest" description="Disordered" evidence="11">
    <location>
        <begin position="328"/>
        <end position="358"/>
    </location>
</feature>
<dbReference type="InterPro" id="IPR000327">
    <property type="entry name" value="POU_dom"/>
</dbReference>
<dbReference type="PANTHER" id="PTHR11636:SF5">
    <property type="entry name" value="POU DOMAIN MOTIF 3, ISOFORM F"/>
    <property type="match status" value="1"/>
</dbReference>
<keyword evidence="4 8" id="KW-0371">Homeobox</keyword>
<reference evidence="15" key="3">
    <citation type="journal article" date="2014" name="Nature">
        <title>Elephant shark genome provides unique insights into gnathostome evolution.</title>
        <authorList>
            <consortium name="International Elephant Shark Genome Sequencing Consortium"/>
            <person name="Venkatesh B."/>
            <person name="Lee A.P."/>
            <person name="Ravi V."/>
            <person name="Maurya A.K."/>
            <person name="Lian M.M."/>
            <person name="Swann J.B."/>
            <person name="Ohta Y."/>
            <person name="Flajnik M.F."/>
            <person name="Sutoh Y."/>
            <person name="Kasahara M."/>
            <person name="Hoon S."/>
            <person name="Gangu V."/>
            <person name="Roy S.W."/>
            <person name="Irimia M."/>
            <person name="Korzh V."/>
            <person name="Kondrychyn I."/>
            <person name="Lim Z.W."/>
            <person name="Tay B.H."/>
            <person name="Tohari S."/>
            <person name="Kong K.W."/>
            <person name="Ho S."/>
            <person name="Lorente-Galdos B."/>
            <person name="Quilez J."/>
            <person name="Marques-Bonet T."/>
            <person name="Raney B.J."/>
            <person name="Ingham P.W."/>
            <person name="Tay A."/>
            <person name="Hillier L.W."/>
            <person name="Minx P."/>
            <person name="Boehm T."/>
            <person name="Wilson R.K."/>
            <person name="Brenner S."/>
            <person name="Warren W.C."/>
        </authorList>
    </citation>
    <scope>NUCLEOTIDE SEQUENCE [LARGE SCALE GENOMIC DNA]</scope>
</reference>
<evidence type="ECO:0000256" key="1">
    <source>
        <dbReference type="ARBA" id="ARBA00004123"/>
    </source>
</evidence>
<accession>A0A4W3K0Z7</accession>
<feature type="compositionally biased region" description="Polar residues" evidence="11">
    <location>
        <begin position="390"/>
        <end position="407"/>
    </location>
</feature>
<evidence type="ECO:0000256" key="5">
    <source>
        <dbReference type="ARBA" id="ARBA00023163"/>
    </source>
</evidence>
<dbReference type="Pfam" id="PF00157">
    <property type="entry name" value="Pou"/>
    <property type="match status" value="1"/>
</dbReference>
<keyword evidence="2" id="KW-0805">Transcription regulation</keyword>
<evidence type="ECO:0000259" key="12">
    <source>
        <dbReference type="PROSITE" id="PS50071"/>
    </source>
</evidence>
<proteinExistence type="inferred from homology"/>
<dbReference type="GO" id="GO:0000978">
    <property type="term" value="F:RNA polymerase II cis-regulatory region sequence-specific DNA binding"/>
    <property type="evidence" value="ECO:0007669"/>
    <property type="project" value="TreeGrafter"/>
</dbReference>
<dbReference type="SMART" id="SM00389">
    <property type="entry name" value="HOX"/>
    <property type="match status" value="1"/>
</dbReference>
<dbReference type="Proteomes" id="UP000314986">
    <property type="component" value="Unassembled WGS sequence"/>
</dbReference>
<dbReference type="FunFam" id="1.10.260.40:FF:000013">
    <property type="entry name" value="POU domain protein"/>
    <property type="match status" value="1"/>
</dbReference>
<evidence type="ECO:0000259" key="13">
    <source>
        <dbReference type="PROSITE" id="PS51179"/>
    </source>
</evidence>
<evidence type="ECO:0000256" key="9">
    <source>
        <dbReference type="RuleBase" id="RU000682"/>
    </source>
</evidence>
<dbReference type="OMA" id="RENSPVM"/>
<keyword evidence="3 8" id="KW-0238">DNA-binding</keyword>
<dbReference type="AlphaFoldDB" id="A0A4W3K0Z7"/>
<dbReference type="PROSITE" id="PS51179">
    <property type="entry name" value="POU_3"/>
    <property type="match status" value="1"/>
</dbReference>
<evidence type="ECO:0000313" key="15">
    <source>
        <dbReference type="Proteomes" id="UP000314986"/>
    </source>
</evidence>
<name>A0A4W3K0Z7_CALMI</name>
<reference evidence="15" key="2">
    <citation type="journal article" date="2007" name="PLoS Biol.">
        <title>Survey sequencing and comparative analysis of the elephant shark (Callorhinchus milii) genome.</title>
        <authorList>
            <person name="Venkatesh B."/>
            <person name="Kirkness E.F."/>
            <person name="Loh Y.H."/>
            <person name="Halpern A.L."/>
            <person name="Lee A.P."/>
            <person name="Johnson J."/>
            <person name="Dandona N."/>
            <person name="Viswanathan L.D."/>
            <person name="Tay A."/>
            <person name="Venter J.C."/>
            <person name="Strausberg R.L."/>
            <person name="Brenner S."/>
        </authorList>
    </citation>
    <scope>NUCLEOTIDE SEQUENCE [LARGE SCALE GENOMIC DNA]</scope>
</reference>
<dbReference type="Gene3D" id="1.10.10.60">
    <property type="entry name" value="Homeodomain-like"/>
    <property type="match status" value="1"/>
</dbReference>
<feature type="domain" description="POU-specific" evidence="13">
    <location>
        <begin position="410"/>
        <end position="484"/>
    </location>
</feature>
<dbReference type="GO" id="GO:0005634">
    <property type="term" value="C:nucleus"/>
    <property type="evidence" value="ECO:0007669"/>
    <property type="project" value="UniProtKB-SubCell"/>
</dbReference>
<comment type="subcellular location">
    <subcellularLocation>
        <location evidence="1 8 9">Nucleus</location>
    </subcellularLocation>
</comment>
<dbReference type="SUPFAM" id="SSF46689">
    <property type="entry name" value="Homeodomain-like"/>
    <property type="match status" value="1"/>
</dbReference>
<evidence type="ECO:0000256" key="6">
    <source>
        <dbReference type="ARBA" id="ARBA00023242"/>
    </source>
</evidence>